<organism evidence="2 3">
    <name type="scientific">Kuraishia capsulata CBS 1993</name>
    <dbReference type="NCBI Taxonomy" id="1382522"/>
    <lineage>
        <taxon>Eukaryota</taxon>
        <taxon>Fungi</taxon>
        <taxon>Dikarya</taxon>
        <taxon>Ascomycota</taxon>
        <taxon>Saccharomycotina</taxon>
        <taxon>Pichiomycetes</taxon>
        <taxon>Pichiales</taxon>
        <taxon>Pichiaceae</taxon>
        <taxon>Kuraishia</taxon>
    </lineage>
</organism>
<dbReference type="AlphaFoldDB" id="W6MFU5"/>
<keyword evidence="1" id="KW-0812">Transmembrane</keyword>
<keyword evidence="1" id="KW-1133">Transmembrane helix</keyword>
<accession>W6MFU5</accession>
<sequence>MSLVIQEQGSFQHILRYVYFSLFIRCTAVLVGRYDWKSQEMKS</sequence>
<dbReference type="EMBL" id="HG793125">
    <property type="protein sequence ID" value="CDK24804.1"/>
    <property type="molecule type" value="Genomic_DNA"/>
</dbReference>
<reference evidence="2" key="2">
    <citation type="submission" date="2014-02" db="EMBL/GenBank/DDBJ databases">
        <title>Complete DNA sequence of /Kuraishia capsulata/ illustrates novel genomic features among budding yeasts (/Saccharomycotina/).</title>
        <authorList>
            <person name="Morales L."/>
            <person name="Noel B."/>
            <person name="Porcel B."/>
            <person name="Marcet-Houben M."/>
            <person name="Hullo M-F."/>
            <person name="Sacerdot C."/>
            <person name="Tekaia F."/>
            <person name="Leh-Louis V."/>
            <person name="Despons L."/>
            <person name="Khanna V."/>
            <person name="Aury J-M."/>
            <person name="Barbe V."/>
            <person name="Couloux A."/>
            <person name="Labadie K."/>
            <person name="Pelletier E."/>
            <person name="Souciet J-L."/>
            <person name="Boekhout T."/>
            <person name="Gabaldon T."/>
            <person name="Wincker P."/>
            <person name="Dujon B."/>
        </authorList>
    </citation>
    <scope>NUCLEOTIDE SEQUENCE</scope>
    <source>
        <strain evidence="2">CBS 1993</strain>
    </source>
</reference>
<protein>
    <submittedName>
        <fullName evidence="2">Uncharacterized protein</fullName>
    </submittedName>
</protein>
<evidence type="ECO:0000256" key="1">
    <source>
        <dbReference type="SAM" id="Phobius"/>
    </source>
</evidence>
<keyword evidence="3" id="KW-1185">Reference proteome</keyword>
<keyword evidence="1" id="KW-0472">Membrane</keyword>
<dbReference type="Proteomes" id="UP000019384">
    <property type="component" value="Unassembled WGS sequence"/>
</dbReference>
<dbReference type="RefSeq" id="XP_022456819.1">
    <property type="nucleotide sequence ID" value="XM_022605341.1"/>
</dbReference>
<evidence type="ECO:0000313" key="2">
    <source>
        <dbReference type="EMBL" id="CDK24804.1"/>
    </source>
</evidence>
<dbReference type="GeneID" id="34518207"/>
<gene>
    <name evidence="2" type="ORF">KUCA_T00000771001</name>
</gene>
<feature type="transmembrane region" description="Helical" evidence="1">
    <location>
        <begin position="17"/>
        <end position="36"/>
    </location>
</feature>
<name>W6MFU5_9ASCO</name>
<reference evidence="2" key="1">
    <citation type="submission" date="2013-12" db="EMBL/GenBank/DDBJ databases">
        <authorList>
            <person name="Genoscope - CEA"/>
        </authorList>
    </citation>
    <scope>NUCLEOTIDE SEQUENCE</scope>
    <source>
        <strain evidence="2">CBS 1993</strain>
    </source>
</reference>
<dbReference type="HOGENOM" id="CLU_3242288_0_0_1"/>
<proteinExistence type="predicted"/>
<evidence type="ECO:0000313" key="3">
    <source>
        <dbReference type="Proteomes" id="UP000019384"/>
    </source>
</evidence>